<feature type="compositionally biased region" description="Low complexity" evidence="1">
    <location>
        <begin position="392"/>
        <end position="402"/>
    </location>
</feature>
<gene>
    <name evidence="2" type="ORF">D9615_004679</name>
</gene>
<feature type="region of interest" description="Disordered" evidence="1">
    <location>
        <begin position="370"/>
        <end position="442"/>
    </location>
</feature>
<name>A0A8H5HCA8_9AGAR</name>
<feature type="compositionally biased region" description="Polar residues" evidence="1">
    <location>
        <begin position="415"/>
        <end position="428"/>
    </location>
</feature>
<keyword evidence="3" id="KW-1185">Reference proteome</keyword>
<dbReference type="EMBL" id="JAACJP010000013">
    <property type="protein sequence ID" value="KAF5380628.1"/>
    <property type="molecule type" value="Genomic_DNA"/>
</dbReference>
<dbReference type="AlphaFoldDB" id="A0A8H5HCA8"/>
<comment type="caution">
    <text evidence="2">The sequence shown here is derived from an EMBL/GenBank/DDBJ whole genome shotgun (WGS) entry which is preliminary data.</text>
</comment>
<accession>A0A8H5HCA8</accession>
<dbReference type="Proteomes" id="UP000565441">
    <property type="component" value="Unassembled WGS sequence"/>
</dbReference>
<evidence type="ECO:0000313" key="3">
    <source>
        <dbReference type="Proteomes" id="UP000565441"/>
    </source>
</evidence>
<feature type="region of interest" description="Disordered" evidence="1">
    <location>
        <begin position="288"/>
        <end position="336"/>
    </location>
</feature>
<protein>
    <submittedName>
        <fullName evidence="2">Uncharacterized protein</fullName>
    </submittedName>
</protein>
<evidence type="ECO:0000256" key="1">
    <source>
        <dbReference type="SAM" id="MobiDB-lite"/>
    </source>
</evidence>
<proteinExistence type="predicted"/>
<feature type="compositionally biased region" description="Polar residues" evidence="1">
    <location>
        <begin position="301"/>
        <end position="314"/>
    </location>
</feature>
<sequence length="442" mass="48433">MRPPSQVPTILSPCRLQQARLFHSGGAVATQKAHAFRNPRGKAGMRDMLVEEPNSAVLRGKKFLHSPADALAVIRAVERKYGAVREYRFTRDFELPSNYQLYVNVAFRDPKAFERIPLKPESFTVALPSTISNRPGGVGLDDLEPVLQPQEYVDLDIPTFGNVMDDAVVESGKEETTFTIERTGNIFYFKVFHIRELIAAPGVNWYTPSSASKVSPSEGVAQSFINWGGFHELTPIPAETPIPTSEIFRLSAISHARMRRALRTHSETLRIPNPYEIVAANTNASASKLDWEPLPGHESAPTDTPMPSTIQAETGQPHIESQPCNSAGATSQSTAPTPALVADTAQPSTLPETSTAIPASVSEAEAIAARMARPPSRPMQTSPPKKQKKPQRQGQGQKPSQKSLRDLRNQALHARQSQSANREPTTPATVKDKISSFFSNIF</sequence>
<reference evidence="2 3" key="1">
    <citation type="journal article" date="2020" name="ISME J.">
        <title>Uncovering the hidden diversity of litter-decomposition mechanisms in mushroom-forming fungi.</title>
        <authorList>
            <person name="Floudas D."/>
            <person name="Bentzer J."/>
            <person name="Ahren D."/>
            <person name="Johansson T."/>
            <person name="Persson P."/>
            <person name="Tunlid A."/>
        </authorList>
    </citation>
    <scope>NUCLEOTIDE SEQUENCE [LARGE SCALE GENOMIC DNA]</scope>
    <source>
        <strain evidence="2 3">CBS 661.87</strain>
    </source>
</reference>
<evidence type="ECO:0000313" key="2">
    <source>
        <dbReference type="EMBL" id="KAF5380628.1"/>
    </source>
</evidence>
<feature type="compositionally biased region" description="Polar residues" evidence="1">
    <location>
        <begin position="322"/>
        <end position="336"/>
    </location>
</feature>
<dbReference type="OrthoDB" id="3362336at2759"/>
<organism evidence="2 3">
    <name type="scientific">Tricholomella constricta</name>
    <dbReference type="NCBI Taxonomy" id="117010"/>
    <lineage>
        <taxon>Eukaryota</taxon>
        <taxon>Fungi</taxon>
        <taxon>Dikarya</taxon>
        <taxon>Basidiomycota</taxon>
        <taxon>Agaricomycotina</taxon>
        <taxon>Agaricomycetes</taxon>
        <taxon>Agaricomycetidae</taxon>
        <taxon>Agaricales</taxon>
        <taxon>Tricholomatineae</taxon>
        <taxon>Lyophyllaceae</taxon>
        <taxon>Tricholomella</taxon>
    </lineage>
</organism>